<sequence length="52" mass="6481">MTKKTHSGRTFHHGKEFMNRFYNLRKHDFIYTRAQRHEQHSVAYMHHLIENI</sequence>
<evidence type="ECO:0000313" key="2">
    <source>
        <dbReference type="Proteomes" id="UP000531231"/>
    </source>
</evidence>
<proteinExistence type="predicted"/>
<dbReference type="Proteomes" id="UP000531231">
    <property type="component" value="Unassembled WGS sequence"/>
</dbReference>
<name>A0A7W8AL19_9HYPH</name>
<protein>
    <submittedName>
        <fullName evidence="1">Uncharacterized protein</fullName>
    </submittedName>
</protein>
<reference evidence="1 2" key="1">
    <citation type="submission" date="2020-08" db="EMBL/GenBank/DDBJ databases">
        <title>Genomic Encyclopedia of Type Strains, Phase IV (KMG-IV): sequencing the most valuable type-strain genomes for metagenomic binning, comparative biology and taxonomic classification.</title>
        <authorList>
            <person name="Goeker M."/>
        </authorList>
    </citation>
    <scope>NUCLEOTIDE SEQUENCE [LARGE SCALE GENOMIC DNA]</scope>
    <source>
        <strain evidence="1 2">DSM 25620</strain>
    </source>
</reference>
<evidence type="ECO:0000313" key="1">
    <source>
        <dbReference type="EMBL" id="MBB5092352.1"/>
    </source>
</evidence>
<comment type="caution">
    <text evidence="1">The sequence shown here is derived from an EMBL/GenBank/DDBJ whole genome shotgun (WGS) entry which is preliminary data.</text>
</comment>
<organism evidence="1 2">
    <name type="scientific">Pseudochrobactrum saccharolyticum</name>
    <dbReference type="NCBI Taxonomy" id="354352"/>
    <lineage>
        <taxon>Bacteria</taxon>
        <taxon>Pseudomonadati</taxon>
        <taxon>Pseudomonadota</taxon>
        <taxon>Alphaproteobacteria</taxon>
        <taxon>Hyphomicrobiales</taxon>
        <taxon>Brucellaceae</taxon>
        <taxon>Pseudochrobactrum</taxon>
    </lineage>
</organism>
<dbReference type="EMBL" id="JACHIL010000005">
    <property type="protein sequence ID" value="MBB5092352.1"/>
    <property type="molecule type" value="Genomic_DNA"/>
</dbReference>
<gene>
    <name evidence="1" type="ORF">HNQ68_002906</name>
</gene>
<keyword evidence="2" id="KW-1185">Reference proteome</keyword>
<accession>A0A7W8AL19</accession>
<dbReference type="AlphaFoldDB" id="A0A7W8AL19"/>